<evidence type="ECO:0000313" key="5">
    <source>
        <dbReference type="Proteomes" id="UP000824782"/>
    </source>
</evidence>
<accession>A0AAV6Z1V1</accession>
<feature type="domain" description="UPAR/Ly6" evidence="3">
    <location>
        <begin position="99"/>
        <end position="154"/>
    </location>
</feature>
<evidence type="ECO:0000313" key="4">
    <source>
        <dbReference type="EMBL" id="KAG8543567.1"/>
    </source>
</evidence>
<dbReference type="PANTHER" id="PTHR20914">
    <property type="entry name" value="LY6/PLAUR DOMAIN-CONTAINING PROTEIN 8"/>
    <property type="match status" value="1"/>
</dbReference>
<name>A0AAV6Z1V1_ENGPU</name>
<dbReference type="Pfam" id="PF00021">
    <property type="entry name" value="UPAR_LY6"/>
    <property type="match status" value="2"/>
</dbReference>
<sequence length="193" mass="21381">MDAALDCYECHAVNNTTCQPIVTQCSPGEQCISMNEDFTHRNESFPSMLKGCSRGLPCGTMPYAKNNYGIYFLMSLKCCNEDLCNNQTYEKPEPKEPSGISCMSCFKPDTVEGCDSDEKIQCYDKKDKCYRFSGIVMRPDQKVVNYSVRGCASGLLCRSDLGQLIGAKVLNTTSFNCTDPTQPPSETDKEGTN</sequence>
<organism evidence="4 5">
    <name type="scientific">Engystomops pustulosus</name>
    <name type="common">Tungara frog</name>
    <name type="synonym">Physalaemus pustulosus</name>
    <dbReference type="NCBI Taxonomy" id="76066"/>
    <lineage>
        <taxon>Eukaryota</taxon>
        <taxon>Metazoa</taxon>
        <taxon>Chordata</taxon>
        <taxon>Craniata</taxon>
        <taxon>Vertebrata</taxon>
        <taxon>Euteleostomi</taxon>
        <taxon>Amphibia</taxon>
        <taxon>Batrachia</taxon>
        <taxon>Anura</taxon>
        <taxon>Neobatrachia</taxon>
        <taxon>Hyloidea</taxon>
        <taxon>Leptodactylidae</taxon>
        <taxon>Leiuperinae</taxon>
        <taxon>Engystomops</taxon>
    </lineage>
</organism>
<protein>
    <recommendedName>
        <fullName evidence="3">UPAR/Ly6 domain-containing protein</fullName>
    </recommendedName>
</protein>
<feature type="domain" description="UPAR/Ly6" evidence="3">
    <location>
        <begin position="4"/>
        <end position="86"/>
    </location>
</feature>
<dbReference type="SUPFAM" id="SSF57302">
    <property type="entry name" value="Snake toxin-like"/>
    <property type="match status" value="2"/>
</dbReference>
<evidence type="ECO:0000256" key="1">
    <source>
        <dbReference type="ARBA" id="ARBA00004613"/>
    </source>
</evidence>
<dbReference type="Proteomes" id="UP000824782">
    <property type="component" value="Unassembled WGS sequence"/>
</dbReference>
<dbReference type="EMBL" id="WNYA01003201">
    <property type="protein sequence ID" value="KAG8543566.1"/>
    <property type="molecule type" value="Genomic_DNA"/>
</dbReference>
<evidence type="ECO:0000259" key="3">
    <source>
        <dbReference type="Pfam" id="PF00021"/>
    </source>
</evidence>
<dbReference type="InterPro" id="IPR016054">
    <property type="entry name" value="LY6_UPA_recep-like"/>
</dbReference>
<comment type="subcellular location">
    <subcellularLocation>
        <location evidence="1">Secreted</location>
    </subcellularLocation>
</comment>
<reference evidence="4" key="1">
    <citation type="thesis" date="2020" institute="ProQuest LLC" country="789 East Eisenhower Parkway, Ann Arbor, MI, USA">
        <title>Comparative Genomics and Chromosome Evolution.</title>
        <authorList>
            <person name="Mudd A.B."/>
        </authorList>
    </citation>
    <scope>NUCLEOTIDE SEQUENCE</scope>
    <source>
        <strain evidence="4">237g6f4</strain>
        <tissue evidence="4">Blood</tissue>
    </source>
</reference>
<comment type="caution">
    <text evidence="4">The sequence shown here is derived from an EMBL/GenBank/DDBJ whole genome shotgun (WGS) entry which is preliminary data.</text>
</comment>
<keyword evidence="5" id="KW-1185">Reference proteome</keyword>
<dbReference type="GO" id="GO:0005576">
    <property type="term" value="C:extracellular region"/>
    <property type="evidence" value="ECO:0007669"/>
    <property type="project" value="UniProtKB-SubCell"/>
</dbReference>
<dbReference type="EMBL" id="WNYA01003201">
    <property type="protein sequence ID" value="KAG8543567.1"/>
    <property type="molecule type" value="Genomic_DNA"/>
</dbReference>
<dbReference type="InterPro" id="IPR050918">
    <property type="entry name" value="CNF-like_PLA2_Inhibitor"/>
</dbReference>
<dbReference type="Gene3D" id="2.10.60.10">
    <property type="entry name" value="CD59"/>
    <property type="match status" value="2"/>
</dbReference>
<proteinExistence type="predicted"/>
<dbReference type="InterPro" id="IPR045860">
    <property type="entry name" value="Snake_toxin-like_sf"/>
</dbReference>
<dbReference type="PANTHER" id="PTHR20914:SF9">
    <property type="entry name" value="COILED, ISOFORM A"/>
    <property type="match status" value="1"/>
</dbReference>
<keyword evidence="2" id="KW-0964">Secreted</keyword>
<gene>
    <name evidence="4" type="ORF">GDO81_024317</name>
</gene>
<dbReference type="AlphaFoldDB" id="A0AAV6Z1V1"/>
<evidence type="ECO:0000256" key="2">
    <source>
        <dbReference type="ARBA" id="ARBA00022525"/>
    </source>
</evidence>